<feature type="transmembrane region" description="Helical" evidence="4">
    <location>
        <begin position="198"/>
        <end position="220"/>
    </location>
</feature>
<keyword evidence="2" id="KW-1003">Cell membrane</keyword>
<keyword evidence="7" id="KW-1185">Reference proteome</keyword>
<evidence type="ECO:0000256" key="1">
    <source>
        <dbReference type="ARBA" id="ARBA00004236"/>
    </source>
</evidence>
<name>A0A559KHG2_9BACL</name>
<dbReference type="AlphaFoldDB" id="A0A559KHG2"/>
<protein>
    <submittedName>
        <fullName evidence="6">Methyl-accepting chemotaxis protein</fullName>
    </submittedName>
</protein>
<proteinExistence type="predicted"/>
<dbReference type="PROSITE" id="PS50885">
    <property type="entry name" value="HAMP"/>
    <property type="match status" value="1"/>
</dbReference>
<dbReference type="CDD" id="cd19411">
    <property type="entry name" value="MCP2201-like_sensor"/>
    <property type="match status" value="1"/>
</dbReference>
<evidence type="ECO:0000259" key="5">
    <source>
        <dbReference type="PROSITE" id="PS50885"/>
    </source>
</evidence>
<reference evidence="6 7" key="1">
    <citation type="submission" date="2019-07" db="EMBL/GenBank/DDBJ databases">
        <authorList>
            <person name="Kim J."/>
        </authorList>
    </citation>
    <scope>NUCLEOTIDE SEQUENCE [LARGE SCALE GENOMIC DNA]</scope>
    <source>
        <strain evidence="6 7">JC52</strain>
    </source>
</reference>
<dbReference type="PANTHER" id="PTHR32089:SF112">
    <property type="entry name" value="LYSOZYME-LIKE PROTEIN-RELATED"/>
    <property type="match status" value="1"/>
</dbReference>
<keyword evidence="3 4" id="KW-0472">Membrane</keyword>
<dbReference type="Pfam" id="PF12729">
    <property type="entry name" value="4HB_MCP_1"/>
    <property type="match status" value="1"/>
</dbReference>
<comment type="subcellular location">
    <subcellularLocation>
        <location evidence="1">Cell membrane</location>
    </subcellularLocation>
</comment>
<accession>A0A559KHG2</accession>
<feature type="domain" description="HAMP" evidence="5">
    <location>
        <begin position="222"/>
        <end position="274"/>
    </location>
</feature>
<evidence type="ECO:0000256" key="2">
    <source>
        <dbReference type="ARBA" id="ARBA00022475"/>
    </source>
</evidence>
<keyword evidence="4" id="KW-0812">Transmembrane</keyword>
<gene>
    <name evidence="6" type="ORF">FPZ49_02265</name>
</gene>
<dbReference type="PANTHER" id="PTHR32089">
    <property type="entry name" value="METHYL-ACCEPTING CHEMOTAXIS PROTEIN MCPB"/>
    <property type="match status" value="1"/>
</dbReference>
<evidence type="ECO:0000256" key="3">
    <source>
        <dbReference type="ARBA" id="ARBA00023136"/>
    </source>
</evidence>
<evidence type="ECO:0000313" key="7">
    <source>
        <dbReference type="Proteomes" id="UP000317036"/>
    </source>
</evidence>
<evidence type="ECO:0000256" key="4">
    <source>
        <dbReference type="SAM" id="Phobius"/>
    </source>
</evidence>
<dbReference type="CDD" id="cd06225">
    <property type="entry name" value="HAMP"/>
    <property type="match status" value="1"/>
</dbReference>
<dbReference type="OrthoDB" id="358716at2"/>
<dbReference type="Gene3D" id="1.10.287.950">
    <property type="entry name" value="Methyl-accepting chemotaxis protein"/>
    <property type="match status" value="1"/>
</dbReference>
<keyword evidence="4" id="KW-1133">Transmembrane helix</keyword>
<dbReference type="InterPro" id="IPR024478">
    <property type="entry name" value="HlyB_4HB_MCP"/>
</dbReference>
<dbReference type="GO" id="GO:0005886">
    <property type="term" value="C:plasma membrane"/>
    <property type="evidence" value="ECO:0007669"/>
    <property type="project" value="UniProtKB-SubCell"/>
</dbReference>
<sequence>MKVGAGENMMSLLRDLRLVYKIFTLIAIALIMVITVGIIGYKFTQQMAHNSELVYTDIFIPNAAMVEIRTNNRAATSFALETMLARDEQLQKKLLADYKDRLVKNKEQVAKLDKANLDPKQAELLNKFKEKYEVFISEMDNALSLSVQNKDTEAYELYSTKVSVLMDDAQSVMREMTDYSAKRAETINKDNLSSAASAALISLGSVTVSMVIFVVIGLAITRAITRPVQSLQELMHSAEAGDLTVTGEYRSNDEIGQLNRSFNGMLKAFKLTVEKILSAATTVSATATEISAGVEDIATGGTNQAKSAQKMNELFKDFSLAISSVAKSAEQASELSGRTMHLAQEGNQILSASIQGMDRLNQQMSRLELDSKKIGKSSK</sequence>
<comment type="caution">
    <text evidence="6">The sequence shown here is derived from an EMBL/GenBank/DDBJ whole genome shotgun (WGS) entry which is preliminary data.</text>
</comment>
<organism evidence="6 7">
    <name type="scientific">Paenibacillus cremeus</name>
    <dbReference type="NCBI Taxonomy" id="2163881"/>
    <lineage>
        <taxon>Bacteria</taxon>
        <taxon>Bacillati</taxon>
        <taxon>Bacillota</taxon>
        <taxon>Bacilli</taxon>
        <taxon>Bacillales</taxon>
        <taxon>Paenibacillaceae</taxon>
        <taxon>Paenibacillus</taxon>
    </lineage>
</organism>
<dbReference type="InterPro" id="IPR047347">
    <property type="entry name" value="YvaQ-like_sensor"/>
</dbReference>
<dbReference type="Proteomes" id="UP000317036">
    <property type="component" value="Unassembled WGS sequence"/>
</dbReference>
<dbReference type="InterPro" id="IPR003660">
    <property type="entry name" value="HAMP_dom"/>
</dbReference>
<feature type="transmembrane region" description="Helical" evidence="4">
    <location>
        <begin position="18"/>
        <end position="41"/>
    </location>
</feature>
<dbReference type="EMBL" id="VNJI01000002">
    <property type="protein sequence ID" value="TVY11546.1"/>
    <property type="molecule type" value="Genomic_DNA"/>
</dbReference>
<dbReference type="SUPFAM" id="SSF58104">
    <property type="entry name" value="Methyl-accepting chemotaxis protein (MCP) signaling domain"/>
    <property type="match status" value="1"/>
</dbReference>
<dbReference type="GO" id="GO:0007165">
    <property type="term" value="P:signal transduction"/>
    <property type="evidence" value="ECO:0007669"/>
    <property type="project" value="InterPro"/>
</dbReference>
<evidence type="ECO:0000313" key="6">
    <source>
        <dbReference type="EMBL" id="TVY11546.1"/>
    </source>
</evidence>
<dbReference type="Pfam" id="PF00672">
    <property type="entry name" value="HAMP"/>
    <property type="match status" value="1"/>
</dbReference>
<dbReference type="SMART" id="SM00304">
    <property type="entry name" value="HAMP"/>
    <property type="match status" value="1"/>
</dbReference>